<name>A0ABR0ALD2_9CRUS</name>
<evidence type="ECO:0000256" key="4">
    <source>
        <dbReference type="ARBA" id="ARBA00022833"/>
    </source>
</evidence>
<evidence type="ECO:0000256" key="3">
    <source>
        <dbReference type="ARBA" id="ARBA00022771"/>
    </source>
</evidence>
<feature type="domain" description="PSP proline-rich" evidence="8">
    <location>
        <begin position="259"/>
        <end position="311"/>
    </location>
</feature>
<organism evidence="9 10">
    <name type="scientific">Daphnia magna</name>
    <dbReference type="NCBI Taxonomy" id="35525"/>
    <lineage>
        <taxon>Eukaryota</taxon>
        <taxon>Metazoa</taxon>
        <taxon>Ecdysozoa</taxon>
        <taxon>Arthropoda</taxon>
        <taxon>Crustacea</taxon>
        <taxon>Branchiopoda</taxon>
        <taxon>Diplostraca</taxon>
        <taxon>Cladocera</taxon>
        <taxon>Anomopoda</taxon>
        <taxon>Daphniidae</taxon>
        <taxon>Daphnia</taxon>
    </lineage>
</organism>
<keyword evidence="6" id="KW-0175">Coiled coil</keyword>
<evidence type="ECO:0000256" key="6">
    <source>
        <dbReference type="SAM" id="Coils"/>
    </source>
</evidence>
<evidence type="ECO:0000313" key="9">
    <source>
        <dbReference type="EMBL" id="KAK4025935.1"/>
    </source>
</evidence>
<feature type="region of interest" description="Disordered" evidence="7">
    <location>
        <begin position="131"/>
        <end position="153"/>
    </location>
</feature>
<keyword evidence="2" id="KW-0479">Metal-binding</keyword>
<sequence>MSSPGKKHETDEQSTVKIGDCDNHEIFFVIDEVGSEDGNEVSSGDEPQVLFIKGESCQVISENSLSGPSDNAYTAVKEAQEDDEKEIIPSDIASTPVKEEQEDDEPEIIFSSENPVVSLPVLRSESFNTTPTETLTTKNDHSAVQENFPPNDNKPGIIFFEDASGMFCLDTTPEESKEKPMGPRFTREFSSTLKSEEDAVYSTGDGTKQDNRCFNCSGDHTMMNCPFPKNQKEISKNRSMFLKHQPRMNRYHVDKPSKFDHFTPGVISKELRNALGLRSSDIPLHVYQMRILGYPPGWIEHIKQYSSGLEMIDFASATSSSTEGIQKVTYDYDGIIDYPGFNVPVDRGVRDEWRYLNFPPMQDYNSKEVLIGNLKMHNNTQINSTEDSGTILDIIDMDTSIEDLEEQRKALLAELDQDDDNEENDVRNPTIEVSGDFADVCSLEESQSKNPTNEVVVERSIQTINLASPLSEELPVKDESTNIDDQNLSPKKSKLLAMGTPVSIRYSPYNTLPPRDKFAQNGCFGTMGELVLYENLPNSTGAFQKMRSLLQKVRKVFNKK</sequence>
<evidence type="ECO:0000256" key="1">
    <source>
        <dbReference type="ARBA" id="ARBA00004123"/>
    </source>
</evidence>
<comment type="subcellular location">
    <subcellularLocation>
        <location evidence="1">Nucleus</location>
    </subcellularLocation>
</comment>
<dbReference type="SMART" id="SM00581">
    <property type="entry name" value="PSP"/>
    <property type="match status" value="1"/>
</dbReference>
<keyword evidence="5" id="KW-0539">Nucleus</keyword>
<gene>
    <name evidence="9" type="ORF">OUZ56_014968</name>
</gene>
<keyword evidence="3" id="KW-0863">Zinc-finger</keyword>
<evidence type="ECO:0000256" key="5">
    <source>
        <dbReference type="ARBA" id="ARBA00023242"/>
    </source>
</evidence>
<evidence type="ECO:0000313" key="10">
    <source>
        <dbReference type="Proteomes" id="UP001234178"/>
    </source>
</evidence>
<keyword evidence="4" id="KW-0862">Zinc</keyword>
<dbReference type="EMBL" id="JAOYFB010000038">
    <property type="protein sequence ID" value="KAK4025935.1"/>
    <property type="molecule type" value="Genomic_DNA"/>
</dbReference>
<keyword evidence="10" id="KW-1185">Reference proteome</keyword>
<dbReference type="InterPro" id="IPR006568">
    <property type="entry name" value="PSP_pro-rich"/>
</dbReference>
<reference evidence="9 10" key="1">
    <citation type="journal article" date="2023" name="Nucleic Acids Res.">
        <title>The hologenome of Daphnia magna reveals possible DNA methylation and microbiome-mediated evolution of the host genome.</title>
        <authorList>
            <person name="Chaturvedi A."/>
            <person name="Li X."/>
            <person name="Dhandapani V."/>
            <person name="Marshall H."/>
            <person name="Kissane S."/>
            <person name="Cuenca-Cambronero M."/>
            <person name="Asole G."/>
            <person name="Calvet F."/>
            <person name="Ruiz-Romero M."/>
            <person name="Marangio P."/>
            <person name="Guigo R."/>
            <person name="Rago D."/>
            <person name="Mirbahai L."/>
            <person name="Eastwood N."/>
            <person name="Colbourne J.K."/>
            <person name="Zhou J."/>
            <person name="Mallon E."/>
            <person name="Orsini L."/>
        </authorList>
    </citation>
    <scope>NUCLEOTIDE SEQUENCE [LARGE SCALE GENOMIC DNA]</scope>
    <source>
        <strain evidence="9">LRV0_1</strain>
    </source>
</reference>
<protein>
    <recommendedName>
        <fullName evidence="8">PSP proline-rich domain-containing protein</fullName>
    </recommendedName>
</protein>
<dbReference type="PANTHER" id="PTHR13316:SF0">
    <property type="entry name" value="ZINC FINGER CCHC DOMAIN-CONTAINING PROTEIN 8"/>
    <property type="match status" value="1"/>
</dbReference>
<comment type="caution">
    <text evidence="9">The sequence shown here is derived from an EMBL/GenBank/DDBJ whole genome shotgun (WGS) entry which is preliminary data.</text>
</comment>
<dbReference type="Proteomes" id="UP001234178">
    <property type="component" value="Unassembled WGS sequence"/>
</dbReference>
<proteinExistence type="predicted"/>
<dbReference type="PANTHER" id="PTHR13316">
    <property type="entry name" value="ZINC FINGER, CCHC DOMAIN CONTAINING 8"/>
    <property type="match status" value="1"/>
</dbReference>
<dbReference type="Pfam" id="PF04046">
    <property type="entry name" value="PSP"/>
    <property type="match status" value="1"/>
</dbReference>
<evidence type="ECO:0000256" key="7">
    <source>
        <dbReference type="SAM" id="MobiDB-lite"/>
    </source>
</evidence>
<feature type="coiled-coil region" evidence="6">
    <location>
        <begin position="394"/>
        <end position="421"/>
    </location>
</feature>
<evidence type="ECO:0000259" key="8">
    <source>
        <dbReference type="SMART" id="SM00581"/>
    </source>
</evidence>
<evidence type="ECO:0000256" key="2">
    <source>
        <dbReference type="ARBA" id="ARBA00022723"/>
    </source>
</evidence>
<dbReference type="InterPro" id="IPR052115">
    <property type="entry name" value="NEXT_complex_subunit_ZCCHC8"/>
</dbReference>
<accession>A0ABR0ALD2</accession>